<organism evidence="10 11">
    <name type="scientific">Serendipita vermifera MAFF 305830</name>
    <dbReference type="NCBI Taxonomy" id="933852"/>
    <lineage>
        <taxon>Eukaryota</taxon>
        <taxon>Fungi</taxon>
        <taxon>Dikarya</taxon>
        <taxon>Basidiomycota</taxon>
        <taxon>Agaricomycotina</taxon>
        <taxon>Agaricomycetes</taxon>
        <taxon>Sebacinales</taxon>
        <taxon>Serendipitaceae</taxon>
        <taxon>Serendipita</taxon>
    </lineage>
</organism>
<keyword evidence="8" id="KW-0503">Monooxygenase</keyword>
<evidence type="ECO:0000256" key="3">
    <source>
        <dbReference type="ARBA" id="ARBA00010617"/>
    </source>
</evidence>
<keyword evidence="4" id="KW-0349">Heme</keyword>
<keyword evidence="9" id="KW-0812">Transmembrane</keyword>
<dbReference type="STRING" id="933852.A0A0C2WE13"/>
<dbReference type="InterPro" id="IPR036396">
    <property type="entry name" value="Cyt_P450_sf"/>
</dbReference>
<proteinExistence type="inferred from homology"/>
<accession>A0A0C2WE13</accession>
<dbReference type="AlphaFoldDB" id="A0A0C2WE13"/>
<dbReference type="GO" id="GO:0005506">
    <property type="term" value="F:iron ion binding"/>
    <property type="evidence" value="ECO:0007669"/>
    <property type="project" value="InterPro"/>
</dbReference>
<keyword evidence="7" id="KW-0408">Iron</keyword>
<dbReference type="Proteomes" id="UP000054097">
    <property type="component" value="Unassembled WGS sequence"/>
</dbReference>
<protein>
    <recommendedName>
        <fullName evidence="12">Cytochrome P450</fullName>
    </recommendedName>
</protein>
<dbReference type="PANTHER" id="PTHR46300:SF7">
    <property type="entry name" value="P450, PUTATIVE (EUROFUNG)-RELATED"/>
    <property type="match status" value="1"/>
</dbReference>
<evidence type="ECO:0000313" key="11">
    <source>
        <dbReference type="Proteomes" id="UP000054097"/>
    </source>
</evidence>
<dbReference type="Pfam" id="PF00067">
    <property type="entry name" value="p450"/>
    <property type="match status" value="1"/>
</dbReference>
<dbReference type="InterPro" id="IPR001128">
    <property type="entry name" value="Cyt_P450"/>
</dbReference>
<keyword evidence="6" id="KW-0560">Oxidoreductase</keyword>
<evidence type="ECO:0000256" key="7">
    <source>
        <dbReference type="ARBA" id="ARBA00023004"/>
    </source>
</evidence>
<dbReference type="GO" id="GO:0004497">
    <property type="term" value="F:monooxygenase activity"/>
    <property type="evidence" value="ECO:0007669"/>
    <property type="project" value="UniProtKB-KW"/>
</dbReference>
<evidence type="ECO:0000256" key="6">
    <source>
        <dbReference type="ARBA" id="ARBA00023002"/>
    </source>
</evidence>
<feature type="transmembrane region" description="Helical" evidence="9">
    <location>
        <begin position="12"/>
        <end position="35"/>
    </location>
</feature>
<gene>
    <name evidence="10" type="ORF">M408DRAFT_26799</name>
</gene>
<comment type="pathway">
    <text evidence="2">Secondary metabolite biosynthesis.</text>
</comment>
<dbReference type="GO" id="GO:0016705">
    <property type="term" value="F:oxidoreductase activity, acting on paired donors, with incorporation or reduction of molecular oxygen"/>
    <property type="evidence" value="ECO:0007669"/>
    <property type="project" value="InterPro"/>
</dbReference>
<comment type="similarity">
    <text evidence="3">Belongs to the cytochrome P450 family.</text>
</comment>
<dbReference type="SUPFAM" id="SSF48264">
    <property type="entry name" value="Cytochrome P450"/>
    <property type="match status" value="1"/>
</dbReference>
<dbReference type="GO" id="GO:0020037">
    <property type="term" value="F:heme binding"/>
    <property type="evidence" value="ECO:0007669"/>
    <property type="project" value="InterPro"/>
</dbReference>
<evidence type="ECO:0000256" key="1">
    <source>
        <dbReference type="ARBA" id="ARBA00001971"/>
    </source>
</evidence>
<dbReference type="PRINTS" id="PR00463">
    <property type="entry name" value="EP450I"/>
</dbReference>
<name>A0A0C2WE13_SERVB</name>
<keyword evidence="11" id="KW-1185">Reference proteome</keyword>
<dbReference type="HOGENOM" id="CLU_001570_2_3_1"/>
<evidence type="ECO:0008006" key="12">
    <source>
        <dbReference type="Google" id="ProtNLM"/>
    </source>
</evidence>
<comment type="cofactor">
    <cofactor evidence="1">
        <name>heme</name>
        <dbReference type="ChEBI" id="CHEBI:30413"/>
    </cofactor>
</comment>
<dbReference type="Gene3D" id="1.10.630.10">
    <property type="entry name" value="Cytochrome P450"/>
    <property type="match status" value="1"/>
</dbReference>
<keyword evidence="9" id="KW-1133">Transmembrane helix</keyword>
<evidence type="ECO:0000256" key="8">
    <source>
        <dbReference type="ARBA" id="ARBA00023033"/>
    </source>
</evidence>
<reference evidence="10 11" key="1">
    <citation type="submission" date="2014-04" db="EMBL/GenBank/DDBJ databases">
        <authorList>
            <consortium name="DOE Joint Genome Institute"/>
            <person name="Kuo A."/>
            <person name="Zuccaro A."/>
            <person name="Kohler A."/>
            <person name="Nagy L.G."/>
            <person name="Floudas D."/>
            <person name="Copeland A."/>
            <person name="Barry K.W."/>
            <person name="Cichocki N."/>
            <person name="Veneault-Fourrey C."/>
            <person name="LaButti K."/>
            <person name="Lindquist E.A."/>
            <person name="Lipzen A."/>
            <person name="Lundell T."/>
            <person name="Morin E."/>
            <person name="Murat C."/>
            <person name="Sun H."/>
            <person name="Tunlid A."/>
            <person name="Henrissat B."/>
            <person name="Grigoriev I.V."/>
            <person name="Hibbett D.S."/>
            <person name="Martin F."/>
            <person name="Nordberg H.P."/>
            <person name="Cantor M.N."/>
            <person name="Hua S.X."/>
        </authorList>
    </citation>
    <scope>NUCLEOTIDE SEQUENCE [LARGE SCALE GENOMIC DNA]</scope>
    <source>
        <strain evidence="10 11">MAFF 305830</strain>
    </source>
</reference>
<dbReference type="InterPro" id="IPR050364">
    <property type="entry name" value="Cytochrome_P450_fung"/>
</dbReference>
<keyword evidence="9" id="KW-0472">Membrane</keyword>
<dbReference type="InterPro" id="IPR002401">
    <property type="entry name" value="Cyt_P450_E_grp-I"/>
</dbReference>
<evidence type="ECO:0000256" key="4">
    <source>
        <dbReference type="ARBA" id="ARBA00022617"/>
    </source>
</evidence>
<evidence type="ECO:0000313" key="10">
    <source>
        <dbReference type="EMBL" id="KIM24678.1"/>
    </source>
</evidence>
<evidence type="ECO:0000256" key="2">
    <source>
        <dbReference type="ARBA" id="ARBA00005179"/>
    </source>
</evidence>
<sequence length="457" mass="51555">MLSTLHPRDSPWTGPILVGTLGTLVVFGSLTAYISSRTPDARARRIGAKLPPGPERSFLVGNLFNFPRKRWFETFTKWSEDFGDIIYVNVAGVTMVVLNSLEITQQLTSKPIYNGRPYKTMTNELMYTNHVMIVAQPGPTFNEQRKVFRKVLGAQVVSSYDGLIEQNIEPLLTALSGYSGDPYPILQDAVGAVIIKLGYGDKIYQEHGKELIDLNVRRMKLINTTFAKFWMVDIFPSLRHIPAWFPGAGFRRLGQEATLLGKKARYWAFGMAEQAMKEGTADDSVVRRYLDEDVFANDQLRDAIALMYSTGVDTTSTAIDNLIYSMLLHPNVQRRVHAELDGAGAGPDRILSPSEIERLPLFQAVFKESLRWNPPAINGVPHVNTQEDVWNGYYIPKGSLINCNIGFFMRDPRIWGEDSQEFKPERFLDVDSDKLPDMGSVPFGFGRRRVSSAYKHF</sequence>
<keyword evidence="5" id="KW-0479">Metal-binding</keyword>
<dbReference type="PANTHER" id="PTHR46300">
    <property type="entry name" value="P450, PUTATIVE (EUROFUNG)-RELATED-RELATED"/>
    <property type="match status" value="1"/>
</dbReference>
<dbReference type="EMBL" id="KN824321">
    <property type="protein sequence ID" value="KIM24678.1"/>
    <property type="molecule type" value="Genomic_DNA"/>
</dbReference>
<evidence type="ECO:0000256" key="9">
    <source>
        <dbReference type="SAM" id="Phobius"/>
    </source>
</evidence>
<reference evidence="11" key="2">
    <citation type="submission" date="2015-01" db="EMBL/GenBank/DDBJ databases">
        <title>Evolutionary Origins and Diversification of the Mycorrhizal Mutualists.</title>
        <authorList>
            <consortium name="DOE Joint Genome Institute"/>
            <consortium name="Mycorrhizal Genomics Consortium"/>
            <person name="Kohler A."/>
            <person name="Kuo A."/>
            <person name="Nagy L.G."/>
            <person name="Floudas D."/>
            <person name="Copeland A."/>
            <person name="Barry K.W."/>
            <person name="Cichocki N."/>
            <person name="Veneault-Fourrey C."/>
            <person name="LaButti K."/>
            <person name="Lindquist E.A."/>
            <person name="Lipzen A."/>
            <person name="Lundell T."/>
            <person name="Morin E."/>
            <person name="Murat C."/>
            <person name="Riley R."/>
            <person name="Ohm R."/>
            <person name="Sun H."/>
            <person name="Tunlid A."/>
            <person name="Henrissat B."/>
            <person name="Grigoriev I.V."/>
            <person name="Hibbett D.S."/>
            <person name="Martin F."/>
        </authorList>
    </citation>
    <scope>NUCLEOTIDE SEQUENCE [LARGE SCALE GENOMIC DNA]</scope>
    <source>
        <strain evidence="11">MAFF 305830</strain>
    </source>
</reference>
<dbReference type="OrthoDB" id="2789670at2759"/>
<evidence type="ECO:0000256" key="5">
    <source>
        <dbReference type="ARBA" id="ARBA00022723"/>
    </source>
</evidence>